<protein>
    <submittedName>
        <fullName evidence="1">Uncharacterized protein</fullName>
    </submittedName>
</protein>
<sequence length="84" mass="10063">MKALTNFAKNLIAKIDAALDYFWVGIVLYRIERKVSELYWKRAAYVQDYHVHVFFKVPTQKLEKLRHQAKRHALQAQLIKESFK</sequence>
<organism evidence="1 2">
    <name type="scientific">Pseudomonas saponiphila</name>
    <dbReference type="NCBI Taxonomy" id="556534"/>
    <lineage>
        <taxon>Bacteria</taxon>
        <taxon>Pseudomonadati</taxon>
        <taxon>Pseudomonadota</taxon>
        <taxon>Gammaproteobacteria</taxon>
        <taxon>Pseudomonadales</taxon>
        <taxon>Pseudomonadaceae</taxon>
        <taxon>Pseudomonas</taxon>
    </lineage>
</organism>
<gene>
    <name evidence="1" type="ORF">SAMN05216178_6784</name>
</gene>
<reference evidence="2" key="1">
    <citation type="submission" date="2016-10" db="EMBL/GenBank/DDBJ databases">
        <authorList>
            <person name="Varghese N."/>
            <person name="Submissions S."/>
        </authorList>
    </citation>
    <scope>NUCLEOTIDE SEQUENCE [LARGE SCALE GENOMIC DNA]</scope>
    <source>
        <strain evidence="2">DSM 9751</strain>
    </source>
</reference>
<dbReference type="EMBL" id="FNTJ01000003">
    <property type="protein sequence ID" value="SED32403.1"/>
    <property type="molecule type" value="Genomic_DNA"/>
</dbReference>
<dbReference type="AlphaFoldDB" id="A0A1H4ZQK3"/>
<evidence type="ECO:0000313" key="1">
    <source>
        <dbReference type="EMBL" id="SED32403.1"/>
    </source>
</evidence>
<evidence type="ECO:0000313" key="2">
    <source>
        <dbReference type="Proteomes" id="UP000198982"/>
    </source>
</evidence>
<accession>A0A1H4ZQK3</accession>
<proteinExistence type="predicted"/>
<name>A0A1H4ZQK3_9PSED</name>
<keyword evidence="2" id="KW-1185">Reference proteome</keyword>
<dbReference type="Proteomes" id="UP000198982">
    <property type="component" value="Unassembled WGS sequence"/>
</dbReference>
<dbReference type="RefSeq" id="WP_092320759.1">
    <property type="nucleotide sequence ID" value="NZ_FNTJ01000003.1"/>
</dbReference>